<feature type="chain" id="PRO_5012911040" evidence="1">
    <location>
        <begin position="21"/>
        <end position="814"/>
    </location>
</feature>
<dbReference type="OrthoDB" id="830908at2"/>
<proteinExistence type="predicted"/>
<feature type="signal peptide" evidence="1">
    <location>
        <begin position="1"/>
        <end position="20"/>
    </location>
</feature>
<keyword evidence="1" id="KW-0732">Signal</keyword>
<sequence>MLKIIFSSLLIFTTFLPIQAQDTLYFDKDWKETTKEKHLYYRPLPMRKIGELLLMQDYYRNGQLQMQGYVRADNPESYVGDAYWYDEQGFDSDMNQHKNKSTVKELVYYHTDGSLWQKITYSSTGEKEKITTYLKDKIIAVGFISASGKFSGTFSYSQPIIYYESNSDEDTLIETTAPALLMPKESAKKTEPDFYFITAFWNNGNKASETKVVYTTYGSTTEVYKKHWDKTGKLLSERKYNNDDQPSFYVKQDYYTQNYFAISLAETISYKNNEKDGISIVYDTNGDTLYRSKFVHGALQQVNIFKNNKVSQRNIYQENVPYDGVFTEEMGGVSRAFKLRKGVKIDEEVLIETESSKTIARGTYKNGQPWSGSFYHEADLYEILSYENGLQNGVQRVYNNLYFEDIKEEYEMKNGIREGYRKIYEADNLIEESVYKNNQIVSGTIQEGDAKLTYVDGKLKTRNLFKQGIDNRPSSKEEFEGNALKSISYFDFSIKENPKASYTGYFRNEKPFDGYFKLDTLIDEIPLIDYYENGVLKYKYSFEFIEQLESYDHYTYTQKTSYLDDKVISGPLYKMVGRERLIRIDYADSKLTGFDVNLFAMHFFSRISFQLEQDVLSISAIDSPLSMKVYRSKNENIVADLYKEDKLLRKGDELKQVEEGSPNSRTFYYIQDRQIKRFSLSILPFLDADMEPNNIISTLYPMFPMQGVSDMSTLLIQLLDKFQLENIEEAMYSSIGNNFPFQTEQLLAFVDFDENGKISFGIRPTVQSDGSVLVEGIENNKVRKKIIFKNIEEMLANDKEALQNLEHKLLNDPN</sequence>
<dbReference type="EMBL" id="FUZF01000029">
    <property type="protein sequence ID" value="SKC10320.1"/>
    <property type="molecule type" value="Genomic_DNA"/>
</dbReference>
<dbReference type="STRING" id="1513896.SAMN05660841_04253"/>
<evidence type="ECO:0000256" key="1">
    <source>
        <dbReference type="SAM" id="SignalP"/>
    </source>
</evidence>
<protein>
    <submittedName>
        <fullName evidence="2">Antitoxin component YwqK of the YwqJK toxin-antitoxin module</fullName>
    </submittedName>
</protein>
<dbReference type="Proteomes" id="UP000190150">
    <property type="component" value="Unassembled WGS sequence"/>
</dbReference>
<name>A0A1T5GPR6_9SPHI</name>
<keyword evidence="3" id="KW-1185">Reference proteome</keyword>
<dbReference type="Gene3D" id="3.90.930.1">
    <property type="match status" value="1"/>
</dbReference>
<reference evidence="3" key="1">
    <citation type="submission" date="2017-02" db="EMBL/GenBank/DDBJ databases">
        <authorList>
            <person name="Varghese N."/>
            <person name="Submissions S."/>
        </authorList>
    </citation>
    <scope>NUCLEOTIDE SEQUENCE [LARGE SCALE GENOMIC DNA]</scope>
    <source>
        <strain evidence="3">DSM 24091</strain>
    </source>
</reference>
<evidence type="ECO:0000313" key="3">
    <source>
        <dbReference type="Proteomes" id="UP000190150"/>
    </source>
</evidence>
<accession>A0A1T5GPR6</accession>
<gene>
    <name evidence="2" type="ORF">SAMN05660841_04253</name>
</gene>
<dbReference type="AlphaFoldDB" id="A0A1T5GPR6"/>
<evidence type="ECO:0000313" key="2">
    <source>
        <dbReference type="EMBL" id="SKC10320.1"/>
    </source>
</evidence>
<dbReference type="RefSeq" id="WP_079645877.1">
    <property type="nucleotide sequence ID" value="NZ_FUZF01000029.1"/>
</dbReference>
<organism evidence="2 3">
    <name type="scientific">Sphingobacterium nematocida</name>
    <dbReference type="NCBI Taxonomy" id="1513896"/>
    <lineage>
        <taxon>Bacteria</taxon>
        <taxon>Pseudomonadati</taxon>
        <taxon>Bacteroidota</taxon>
        <taxon>Sphingobacteriia</taxon>
        <taxon>Sphingobacteriales</taxon>
        <taxon>Sphingobacteriaceae</taxon>
        <taxon>Sphingobacterium</taxon>
    </lineage>
</organism>